<protein>
    <submittedName>
        <fullName evidence="4">DUF11 domain-containing protein</fullName>
    </submittedName>
</protein>
<evidence type="ECO:0000259" key="3">
    <source>
        <dbReference type="Pfam" id="PF01345"/>
    </source>
</evidence>
<sequence>MRNTKSNSLVVVVMLLLSSFLYGQNPDLEFTSSSRGTGNGPVLNSGDFTFLKNTNNPTGTTYAAYTPALTTTFTISNPQYTGTNTTFGTSPRSPLVFGVSLGSNASIISNFIGSPLDSFFTASGATAGTGILASTAAASNRGVRIYCATNPLRENAVPTNATPYMGDITITFNRSVNNPILHISGSGGGSGTQAFFGEFELISINGSASPPASGTLTKLSGTTPIYVSGNYIGNSSNGNYTQVSGGGAADGSGSIQVNGTGITSLTFKYYLKGAPFDGAAQWAASSTGVATGEALTLSVSTLESDLRVTQSASTLTPDYCNNMTFTVNAANNGASNSPNTVVNAAIPSGYNYVSHTASAGTYDSSTGVWTLGTLNDASTATLTITVKAKTTGTYAFSSSISGDNSDPDTANNSATTTPVPIPLFDADGDGVTDTCDLDDDNDGILDVNERRTAGTANGTNTQYANVETTAFNASLGGCTNVNFKINDATNQLGAYSSYTQAQLDFSAIVSQDLGVATTVPIVGSFITNSPNNTTLGDITYLVTPGKFEQFNVYIADPENTSFVIRAYDAANNQLQTYDWSVATFSKVTPSSPSSILAMPIINSNNVVFTATNNGMPDDAFRVRFGEVTMKNASKIIISINRNNTTLSNADEVEYFVSGVCLGDTDGDGIADKFDLDSDNDGCLDAIEGGANITASQLVTSAGTVSAGTGSTASNQNLCAANTCVNSNGIPQLSPLPTGYSNTNGQAVGGSQSSSILACCQSGVTAPSLASSANFNNAVNTYKIPCGGPVTADVSGITATNQPSGTTLTWHTGTPATTANKVTPTALNPGIYYVAFWDSVNDCYSPTTQVTIAAQICANTDDYTATPIVVGTAATYNLLSNDTLNGSPATSSTVVANPELTPAGITVNPNGTVTVANTLQPGVYSFLYKICEIGAINNCSIAYGYVQVGKDSDGDGILDSIDLDDDNDGILDTVESCNSALTTATWTSPSTGVWQNVNSTTDTMVRVTLGNYTNFWNSTAPNNTAMDGTCVGSFTTNSGTSITSSSNSLSVTTGNSTQTVGKMKVEFFNAAGTVAKTVYEPRMHIGRLGGTKQYSSDYYVNSASFDLLGGKTMTRLSSNGVLRSTDTNFVHSEVGSIKTIFGECTTPTVTGGNMAAATIAINGATSSYEFDVSNFDRNSVPSIETGVFDGFRLIFEYNLACNDIDNDGIPNSLDLDSDNDGCLDAIEGAADISASQLVNSGGTVSAGTGSTASNQNLCATGTCVNSNGIPQLSPLPVGYSNTTGQTLGSSQNALASACFCYETPTNLTTSVPVKHGITVLGRAGADNGNWPMLRNSAYTALEGKTKGFVVTRNSSPETTITNPVVGMMVFDTNEGATGCLKIYTGSAVGEGWKCFSTQTCP</sequence>
<evidence type="ECO:0000313" key="5">
    <source>
        <dbReference type="Proteomes" id="UP000548067"/>
    </source>
</evidence>
<evidence type="ECO:0000256" key="2">
    <source>
        <dbReference type="SAM" id="SignalP"/>
    </source>
</evidence>
<dbReference type="InterPro" id="IPR028974">
    <property type="entry name" value="TSP_type-3_rpt"/>
</dbReference>
<dbReference type="Gene3D" id="2.60.40.1170">
    <property type="entry name" value="Mu homology domain, subdomain B"/>
    <property type="match status" value="1"/>
</dbReference>
<accession>A0A848N6F3</accession>
<reference evidence="4 5" key="1">
    <citation type="submission" date="2020-04" db="EMBL/GenBank/DDBJ databases">
        <title>Genome analysis and antimicrobial resistance characteristics of Chryseobacterium aquaticum isolated from farmed salmonids.</title>
        <authorList>
            <person name="Saticioglu I.B."/>
            <person name="Duman M."/>
            <person name="Altun S."/>
        </authorList>
    </citation>
    <scope>NUCLEOTIDE SEQUENCE [LARGE SCALE GENOMIC DNA]</scope>
    <source>
        <strain evidence="4 5">C-174</strain>
    </source>
</reference>
<dbReference type="SUPFAM" id="SSF103647">
    <property type="entry name" value="TSP type-3 repeat"/>
    <property type="match status" value="2"/>
</dbReference>
<dbReference type="GO" id="GO:0005509">
    <property type="term" value="F:calcium ion binding"/>
    <property type="evidence" value="ECO:0007669"/>
    <property type="project" value="InterPro"/>
</dbReference>
<dbReference type="Pfam" id="PF01345">
    <property type="entry name" value="DUF11"/>
    <property type="match status" value="1"/>
</dbReference>
<dbReference type="Proteomes" id="UP000548067">
    <property type="component" value="Unassembled WGS sequence"/>
</dbReference>
<feature type="region of interest" description="Disordered" evidence="1">
    <location>
        <begin position="397"/>
        <end position="417"/>
    </location>
</feature>
<feature type="domain" description="DUF11" evidence="3">
    <location>
        <begin position="305"/>
        <end position="417"/>
    </location>
</feature>
<dbReference type="InterPro" id="IPR001434">
    <property type="entry name" value="OmcB-like_DUF11"/>
</dbReference>
<proteinExistence type="predicted"/>
<dbReference type="RefSeq" id="WP_169321378.1">
    <property type="nucleotide sequence ID" value="NZ_JABCJF010000004.1"/>
</dbReference>
<evidence type="ECO:0000256" key="1">
    <source>
        <dbReference type="SAM" id="MobiDB-lite"/>
    </source>
</evidence>
<dbReference type="Gene3D" id="4.10.1080.10">
    <property type="entry name" value="TSP type-3 repeat"/>
    <property type="match status" value="1"/>
</dbReference>
<feature type="signal peptide" evidence="2">
    <location>
        <begin position="1"/>
        <end position="23"/>
    </location>
</feature>
<name>A0A848N6F3_9FLAO</name>
<gene>
    <name evidence="4" type="ORF">HIO71_10175</name>
</gene>
<keyword evidence="2" id="KW-0732">Signal</keyword>
<dbReference type="EMBL" id="JABCJF010000004">
    <property type="protein sequence ID" value="NMR34572.1"/>
    <property type="molecule type" value="Genomic_DNA"/>
</dbReference>
<feature type="chain" id="PRO_5032678903" evidence="2">
    <location>
        <begin position="24"/>
        <end position="1400"/>
    </location>
</feature>
<organism evidence="4 5">
    <name type="scientific">Chryseobacterium aquaticum</name>
    <dbReference type="NCBI Taxonomy" id="452084"/>
    <lineage>
        <taxon>Bacteria</taxon>
        <taxon>Pseudomonadati</taxon>
        <taxon>Bacteroidota</taxon>
        <taxon>Flavobacteriia</taxon>
        <taxon>Flavobacteriales</taxon>
        <taxon>Weeksellaceae</taxon>
        <taxon>Chryseobacterium group</taxon>
        <taxon>Chryseobacterium</taxon>
    </lineage>
</organism>
<evidence type="ECO:0000313" key="4">
    <source>
        <dbReference type="EMBL" id="NMR34572.1"/>
    </source>
</evidence>
<comment type="caution">
    <text evidence="4">The sequence shown here is derived from an EMBL/GenBank/DDBJ whole genome shotgun (WGS) entry which is preliminary data.</text>
</comment>